<dbReference type="PANTHER" id="PTHR33434">
    <property type="entry name" value="DEGV DOMAIN-CONTAINING PROTEIN DR_1986-RELATED"/>
    <property type="match status" value="1"/>
</dbReference>
<dbReference type="InterPro" id="IPR019986">
    <property type="entry name" value="YloV-like"/>
</dbReference>
<protein>
    <recommendedName>
        <fullName evidence="1">DhaL domain-containing protein</fullName>
    </recommendedName>
</protein>
<comment type="caution">
    <text evidence="2">The sequence shown here is derived from an EMBL/GenBank/DDBJ whole genome shotgun (WGS) entry which is preliminary data.</text>
</comment>
<dbReference type="PANTHER" id="PTHR33434:SF4">
    <property type="entry name" value="PHOSPHATASE PROTEIN"/>
    <property type="match status" value="1"/>
</dbReference>
<proteinExistence type="predicted"/>
<dbReference type="GO" id="GO:0006071">
    <property type="term" value="P:glycerol metabolic process"/>
    <property type="evidence" value="ECO:0007669"/>
    <property type="project" value="InterPro"/>
</dbReference>
<dbReference type="InterPro" id="IPR033470">
    <property type="entry name" value="FakA-like_C"/>
</dbReference>
<dbReference type="SMART" id="SM01120">
    <property type="entry name" value="Dak2"/>
    <property type="match status" value="1"/>
</dbReference>
<dbReference type="GO" id="GO:0004371">
    <property type="term" value="F:glycerone kinase activity"/>
    <property type="evidence" value="ECO:0007669"/>
    <property type="project" value="InterPro"/>
</dbReference>
<dbReference type="NCBIfam" id="TIGR03599">
    <property type="entry name" value="YloV"/>
    <property type="match status" value="1"/>
</dbReference>
<feature type="domain" description="DhaL" evidence="1">
    <location>
        <begin position="20"/>
        <end position="212"/>
    </location>
</feature>
<gene>
    <name evidence="2" type="ORF">AS033_04265</name>
</gene>
<sequence length="568" mass="60905">MYKAGIEEETLVSVDRLTGAQLVKMIQNGAANLYQNADFVDSLNVFPVPDGDTGTNMNLTMTSGAKEAGKSTSDSVSEVANVFARGLLMGARGNSGVILSQLFRGFSKSIEGKTTIDTKEFADALQKGVDTAYKAVMKPVEGTILTVARETAVAAIAQSETTTDFLELMRQLVEASKVSLDGTPELLPVLKEVGVVDSGGQGLVCIYEGFLATLEGKELDKPHAPVMEALVEAEHHKTAQSFMSTEEIHYGYCTEIMVRFQDDKLANAPFSEEDFRNELAEFGDSLLVVADEELLKVHVHVETPGEVITKGQRFGELVAVKIENMRQQHSTILEEEGANQVTPVAAPKAKAKAALVTVAMGEGISELFKSLGVSVVIEGGQTMNPSTEDIVKAIEDAHAEHVYVYPNNSNIIMAAEQAASVANCGVTVVKSKTVPQGLAATIVYNPEATVEENEAHMADAIAAVKSGQVTYAVRDTNIDGVEIKKDDHMAIAEKQIVATDASSLGAVKKLVDTLVTEDDEIITVLYGEGVSREEVDDLVAYIESVNPDAEVEVHDGKQPLYSYILSVE</sequence>
<dbReference type="InterPro" id="IPR036117">
    <property type="entry name" value="DhaL_dom_sf"/>
</dbReference>
<evidence type="ECO:0000259" key="1">
    <source>
        <dbReference type="PROSITE" id="PS51480"/>
    </source>
</evidence>
<dbReference type="SMART" id="SM01121">
    <property type="entry name" value="Dak1_2"/>
    <property type="match status" value="1"/>
</dbReference>
<evidence type="ECO:0000313" key="3">
    <source>
        <dbReference type="Proteomes" id="UP000053797"/>
    </source>
</evidence>
<evidence type="ECO:0000313" key="2">
    <source>
        <dbReference type="EMBL" id="KSU50603.1"/>
    </source>
</evidence>
<dbReference type="PROSITE" id="PS51480">
    <property type="entry name" value="DHAL"/>
    <property type="match status" value="1"/>
</dbReference>
<accession>A0A0V8GK08</accession>
<dbReference type="Pfam" id="PF13684">
    <property type="entry name" value="FakA-like_C"/>
    <property type="match status" value="1"/>
</dbReference>
<dbReference type="InterPro" id="IPR048394">
    <property type="entry name" value="FakA-like_M"/>
</dbReference>
<organism evidence="2 3">
    <name type="scientific">Exiguobacterium indicum</name>
    <dbReference type="NCBI Taxonomy" id="296995"/>
    <lineage>
        <taxon>Bacteria</taxon>
        <taxon>Bacillati</taxon>
        <taxon>Bacillota</taxon>
        <taxon>Bacilli</taxon>
        <taxon>Bacillales</taxon>
        <taxon>Bacillales Family XII. Incertae Sedis</taxon>
        <taxon>Exiguobacterium</taxon>
    </lineage>
</organism>
<reference evidence="2 3" key="1">
    <citation type="journal article" date="2015" name="Int. J. Syst. Evol. Microbiol.">
        <title>Exiguobacterium enclense sp. nov., isolated from sediment.</title>
        <authorList>
            <person name="Dastager S.G."/>
            <person name="Mawlankar R."/>
            <person name="Sonalkar V.V."/>
            <person name="Thorat M.N."/>
            <person name="Mual P."/>
            <person name="Verma A."/>
            <person name="Krishnamurthi S."/>
            <person name="Tang S.K."/>
            <person name="Li W.J."/>
        </authorList>
    </citation>
    <scope>NUCLEOTIDE SEQUENCE [LARGE SCALE GENOMIC DNA]</scope>
    <source>
        <strain evidence="2 3">NIO-1109</strain>
    </source>
</reference>
<dbReference type="Proteomes" id="UP000053797">
    <property type="component" value="Unassembled WGS sequence"/>
</dbReference>
<dbReference type="Gene3D" id="1.25.40.340">
    <property type="match status" value="1"/>
</dbReference>
<dbReference type="AlphaFoldDB" id="A0A0V8GK08"/>
<dbReference type="EMBL" id="LNQL01000001">
    <property type="protein sequence ID" value="KSU50603.1"/>
    <property type="molecule type" value="Genomic_DNA"/>
</dbReference>
<name>A0A0V8GK08_9BACL</name>
<dbReference type="Pfam" id="PF02734">
    <property type="entry name" value="Dak2"/>
    <property type="match status" value="1"/>
</dbReference>
<dbReference type="OrthoDB" id="9760324at2"/>
<dbReference type="Pfam" id="PF21645">
    <property type="entry name" value="FakA-like_M"/>
    <property type="match status" value="1"/>
</dbReference>
<dbReference type="InterPro" id="IPR004007">
    <property type="entry name" value="DhaL_dom"/>
</dbReference>
<dbReference type="SUPFAM" id="SSF101473">
    <property type="entry name" value="DhaL-like"/>
    <property type="match status" value="1"/>
</dbReference>
<dbReference type="InterPro" id="IPR050270">
    <property type="entry name" value="DegV_domain_contain"/>
</dbReference>